<dbReference type="AlphaFoldDB" id="A0A5B0KYT7"/>
<protein>
    <submittedName>
        <fullName evidence="2">Uncharacterized protein</fullName>
    </submittedName>
</protein>
<evidence type="ECO:0000256" key="1">
    <source>
        <dbReference type="SAM" id="MobiDB-lite"/>
    </source>
</evidence>
<proteinExistence type="predicted"/>
<dbReference type="Proteomes" id="UP000325333">
    <property type="component" value="Unassembled WGS sequence"/>
</dbReference>
<feature type="region of interest" description="Disordered" evidence="1">
    <location>
        <begin position="68"/>
        <end position="87"/>
    </location>
</feature>
<evidence type="ECO:0000313" key="2">
    <source>
        <dbReference type="EMBL" id="KAA1057185.1"/>
    </source>
</evidence>
<evidence type="ECO:0000313" key="3">
    <source>
        <dbReference type="Proteomes" id="UP000325333"/>
    </source>
</evidence>
<organism evidence="2 3">
    <name type="scientific">Azospirillum argentinense</name>
    <dbReference type="NCBI Taxonomy" id="2970906"/>
    <lineage>
        <taxon>Bacteria</taxon>
        <taxon>Pseudomonadati</taxon>
        <taxon>Pseudomonadota</taxon>
        <taxon>Alphaproteobacteria</taxon>
        <taxon>Rhodospirillales</taxon>
        <taxon>Azospirillaceae</taxon>
        <taxon>Azospirillum</taxon>
    </lineage>
</organism>
<dbReference type="EMBL" id="VEWN01000002">
    <property type="protein sequence ID" value="KAA1057185.1"/>
    <property type="molecule type" value="Genomic_DNA"/>
</dbReference>
<accession>A0A5B0KYT7</accession>
<sequence>MDYRTQLLKLASRYAEISGLSEARIGTVAVNHGGFFPRIRAGGACSVDVYLRVKQWFADHWPTSEEWPAGVDRPGVLPDAPAEGRAA</sequence>
<reference evidence="2 3" key="1">
    <citation type="submission" date="2019-07" db="EMBL/GenBank/DDBJ databases">
        <title>Genome sequencing of the stress-tolerant strain Azospirillum brasilense Az19.</title>
        <authorList>
            <person name="Maroniche G.A."/>
            <person name="Garcia J.E."/>
            <person name="Pagnussat L."/>
            <person name="Amenta M."/>
            <person name="Creus C.M."/>
        </authorList>
    </citation>
    <scope>NUCLEOTIDE SEQUENCE [LARGE SCALE GENOMIC DNA]</scope>
    <source>
        <strain evidence="2 3">Az19</strain>
    </source>
</reference>
<dbReference type="RefSeq" id="WP_149648869.1">
    <property type="nucleotide sequence ID" value="NZ_VEWN01000002.1"/>
</dbReference>
<comment type="caution">
    <text evidence="2">The sequence shown here is derived from an EMBL/GenBank/DDBJ whole genome shotgun (WGS) entry which is preliminary data.</text>
</comment>
<name>A0A5B0KYT7_9PROT</name>
<gene>
    <name evidence="2" type="ORF">FH063_001353</name>
</gene>